<accession>A0ABV9F462</accession>
<dbReference type="Proteomes" id="UP001596028">
    <property type="component" value="Unassembled WGS sequence"/>
</dbReference>
<dbReference type="RefSeq" id="WP_378091118.1">
    <property type="nucleotide sequence ID" value="NZ_JBHSEP010000001.1"/>
</dbReference>
<reference evidence="4" key="1">
    <citation type="journal article" date="2019" name="Int. J. Syst. Evol. Microbiol.">
        <title>The Global Catalogue of Microorganisms (GCM) 10K type strain sequencing project: providing services to taxonomists for standard genome sequencing and annotation.</title>
        <authorList>
            <consortium name="The Broad Institute Genomics Platform"/>
            <consortium name="The Broad Institute Genome Sequencing Center for Infectious Disease"/>
            <person name="Wu L."/>
            <person name="Ma J."/>
        </authorList>
    </citation>
    <scope>NUCLEOTIDE SEQUENCE [LARGE SCALE GENOMIC DNA]</scope>
    <source>
        <strain evidence="4">CCUG 49571</strain>
    </source>
</reference>
<dbReference type="GO" id="GO:0032259">
    <property type="term" value="P:methylation"/>
    <property type="evidence" value="ECO:0007669"/>
    <property type="project" value="UniProtKB-KW"/>
</dbReference>
<evidence type="ECO:0000256" key="1">
    <source>
        <dbReference type="SAM" id="MobiDB-lite"/>
    </source>
</evidence>
<comment type="caution">
    <text evidence="3">The sequence shown here is derived from an EMBL/GenBank/DDBJ whole genome shotgun (WGS) entry which is preliminary data.</text>
</comment>
<feature type="compositionally biased region" description="Basic residues" evidence="1">
    <location>
        <begin position="247"/>
        <end position="275"/>
    </location>
</feature>
<feature type="domain" description="Methyltransferase type 11" evidence="2">
    <location>
        <begin position="29"/>
        <end position="76"/>
    </location>
</feature>
<dbReference type="Gene3D" id="3.40.50.150">
    <property type="entry name" value="Vaccinia Virus protein VP39"/>
    <property type="match status" value="1"/>
</dbReference>
<dbReference type="EMBL" id="JBHSEP010000001">
    <property type="protein sequence ID" value="MFC4596711.1"/>
    <property type="molecule type" value="Genomic_DNA"/>
</dbReference>
<evidence type="ECO:0000313" key="3">
    <source>
        <dbReference type="EMBL" id="MFC4596711.1"/>
    </source>
</evidence>
<keyword evidence="3" id="KW-0808">Transferase</keyword>
<sequence length="275" mass="32022">MRIDLGSGKRKFKHCIGIDRIAYPDTDLVHDFNRPLPFEDNSVEFVMASNSLQYADNLPSVLTELYRVCRHKAIVCIVAPYAHASSHMINPQFKQWFNEHSPRFWTRSSETVVAGDEYLLSQNSSWSLLEEDSLPMDFRVLRMEFFYFPAFQTGYDPFELALLRQTQLNVAHQIMYHLLVVKQPVSMGEMLLLSETGQFEEPDYVKAQRIGSPKNEETERLLFSDHMEPVIQYRDAKCSLPQQPARGSKHPNSRKPKNKRQGNLHKKRRYSPKRG</sequence>
<dbReference type="SUPFAM" id="SSF53335">
    <property type="entry name" value="S-adenosyl-L-methionine-dependent methyltransferases"/>
    <property type="match status" value="1"/>
</dbReference>
<feature type="region of interest" description="Disordered" evidence="1">
    <location>
        <begin position="234"/>
        <end position="275"/>
    </location>
</feature>
<keyword evidence="3" id="KW-0489">Methyltransferase</keyword>
<organism evidence="3 4">
    <name type="scientific">Cohnella hongkongensis</name>
    <dbReference type="NCBI Taxonomy" id="178337"/>
    <lineage>
        <taxon>Bacteria</taxon>
        <taxon>Bacillati</taxon>
        <taxon>Bacillota</taxon>
        <taxon>Bacilli</taxon>
        <taxon>Bacillales</taxon>
        <taxon>Paenibacillaceae</taxon>
        <taxon>Cohnella</taxon>
    </lineage>
</organism>
<gene>
    <name evidence="3" type="ORF">ACFO3S_00545</name>
</gene>
<dbReference type="InterPro" id="IPR029063">
    <property type="entry name" value="SAM-dependent_MTases_sf"/>
</dbReference>
<protein>
    <submittedName>
        <fullName evidence="3">Methyltransferase domain-containing protein</fullName>
    </submittedName>
</protein>
<dbReference type="InterPro" id="IPR013216">
    <property type="entry name" value="Methyltransf_11"/>
</dbReference>
<evidence type="ECO:0000259" key="2">
    <source>
        <dbReference type="Pfam" id="PF08241"/>
    </source>
</evidence>
<name>A0ABV9F462_9BACL</name>
<dbReference type="GO" id="GO:0008168">
    <property type="term" value="F:methyltransferase activity"/>
    <property type="evidence" value="ECO:0007669"/>
    <property type="project" value="UniProtKB-KW"/>
</dbReference>
<proteinExistence type="predicted"/>
<evidence type="ECO:0000313" key="4">
    <source>
        <dbReference type="Proteomes" id="UP001596028"/>
    </source>
</evidence>
<keyword evidence="4" id="KW-1185">Reference proteome</keyword>
<dbReference type="Pfam" id="PF08241">
    <property type="entry name" value="Methyltransf_11"/>
    <property type="match status" value="1"/>
</dbReference>